<keyword evidence="1" id="KW-0812">Transmembrane</keyword>
<dbReference type="AlphaFoldDB" id="A0A1M7UXB4"/>
<evidence type="ECO:0000313" key="3">
    <source>
        <dbReference type="Proteomes" id="UP000184096"/>
    </source>
</evidence>
<evidence type="ECO:0000256" key="1">
    <source>
        <dbReference type="SAM" id="Phobius"/>
    </source>
</evidence>
<keyword evidence="3" id="KW-1185">Reference proteome</keyword>
<proteinExistence type="predicted"/>
<evidence type="ECO:0000313" key="2">
    <source>
        <dbReference type="EMBL" id="SHN87618.1"/>
    </source>
</evidence>
<dbReference type="OrthoDB" id="7777996at2"/>
<dbReference type="RefSeq" id="WP_072825420.1">
    <property type="nucleotide sequence ID" value="NZ_LT670849.1"/>
</dbReference>
<protein>
    <submittedName>
        <fullName evidence="2">Uncharacterized protein</fullName>
    </submittedName>
</protein>
<keyword evidence="1" id="KW-1133">Transmembrane helix</keyword>
<keyword evidence="1" id="KW-0472">Membrane</keyword>
<feature type="transmembrane region" description="Helical" evidence="1">
    <location>
        <begin position="26"/>
        <end position="45"/>
    </location>
</feature>
<sequence>MTATSASGTTRGAGESTVAAPAVARFLHLAASPTFALMALSTFILDSGGPGALCAAVGGSGFNGMAPMYLLMAVFHLTPWLKLMSRQHA</sequence>
<feature type="transmembrane region" description="Helical" evidence="1">
    <location>
        <begin position="65"/>
        <end position="83"/>
    </location>
</feature>
<reference evidence="3" key="1">
    <citation type="submission" date="2016-11" db="EMBL/GenBank/DDBJ databases">
        <authorList>
            <person name="Varghese N."/>
            <person name="Submissions S."/>
        </authorList>
    </citation>
    <scope>NUCLEOTIDE SEQUENCE [LARGE SCALE GENOMIC DNA]</scope>
    <source>
        <strain evidence="3">GAS401</strain>
    </source>
</reference>
<gene>
    <name evidence="2" type="ORF">SAMN05444170_7279</name>
</gene>
<organism evidence="2 3">
    <name type="scientific">Bradyrhizobium erythrophlei</name>
    <dbReference type="NCBI Taxonomy" id="1437360"/>
    <lineage>
        <taxon>Bacteria</taxon>
        <taxon>Pseudomonadati</taxon>
        <taxon>Pseudomonadota</taxon>
        <taxon>Alphaproteobacteria</taxon>
        <taxon>Hyphomicrobiales</taxon>
        <taxon>Nitrobacteraceae</taxon>
        <taxon>Bradyrhizobium</taxon>
    </lineage>
</organism>
<dbReference type="EMBL" id="LT670849">
    <property type="protein sequence ID" value="SHN87618.1"/>
    <property type="molecule type" value="Genomic_DNA"/>
</dbReference>
<dbReference type="Proteomes" id="UP000184096">
    <property type="component" value="Chromosome I"/>
</dbReference>
<name>A0A1M7UXB4_9BRAD</name>
<accession>A0A1M7UXB4</accession>